<feature type="compositionally biased region" description="Polar residues" evidence="2">
    <location>
        <begin position="193"/>
        <end position="203"/>
    </location>
</feature>
<dbReference type="OrthoDB" id="120976at2759"/>
<keyword evidence="5" id="KW-1185">Reference proteome</keyword>
<accession>A0A9N9GVG4</accession>
<feature type="compositionally biased region" description="Polar residues" evidence="2">
    <location>
        <begin position="228"/>
        <end position="239"/>
    </location>
</feature>
<evidence type="ECO:0000313" key="4">
    <source>
        <dbReference type="EMBL" id="CAG8628189.1"/>
    </source>
</evidence>
<feature type="compositionally biased region" description="Polar residues" evidence="2">
    <location>
        <begin position="171"/>
        <end position="183"/>
    </location>
</feature>
<dbReference type="EMBL" id="CAJVPK010003523">
    <property type="protein sequence ID" value="CAG8628189.1"/>
    <property type="molecule type" value="Genomic_DNA"/>
</dbReference>
<keyword evidence="1" id="KW-0175">Coiled coil</keyword>
<evidence type="ECO:0000259" key="3">
    <source>
        <dbReference type="PROSITE" id="PS50222"/>
    </source>
</evidence>
<comment type="caution">
    <text evidence="4">The sequence shown here is derived from an EMBL/GenBank/DDBJ whole genome shotgun (WGS) entry which is preliminary data.</text>
</comment>
<dbReference type="Proteomes" id="UP000789706">
    <property type="component" value="Unassembled WGS sequence"/>
</dbReference>
<evidence type="ECO:0000313" key="5">
    <source>
        <dbReference type="Proteomes" id="UP000789706"/>
    </source>
</evidence>
<name>A0A9N9GVG4_9GLOM</name>
<gene>
    <name evidence="4" type="ORF">DEBURN_LOCUS10658</name>
</gene>
<organism evidence="4 5">
    <name type="scientific">Diversispora eburnea</name>
    <dbReference type="NCBI Taxonomy" id="1213867"/>
    <lineage>
        <taxon>Eukaryota</taxon>
        <taxon>Fungi</taxon>
        <taxon>Fungi incertae sedis</taxon>
        <taxon>Mucoromycota</taxon>
        <taxon>Glomeromycotina</taxon>
        <taxon>Glomeromycetes</taxon>
        <taxon>Diversisporales</taxon>
        <taxon>Diversisporaceae</taxon>
        <taxon>Diversispora</taxon>
    </lineage>
</organism>
<dbReference type="GO" id="GO:0005509">
    <property type="term" value="F:calcium ion binding"/>
    <property type="evidence" value="ECO:0007669"/>
    <property type="project" value="InterPro"/>
</dbReference>
<feature type="compositionally biased region" description="Basic and acidic residues" evidence="2">
    <location>
        <begin position="214"/>
        <end position="227"/>
    </location>
</feature>
<evidence type="ECO:0000256" key="2">
    <source>
        <dbReference type="SAM" id="MobiDB-lite"/>
    </source>
</evidence>
<dbReference type="PROSITE" id="PS50222">
    <property type="entry name" value="EF_HAND_2"/>
    <property type="match status" value="1"/>
</dbReference>
<feature type="non-terminal residue" evidence="4">
    <location>
        <position position="248"/>
    </location>
</feature>
<dbReference type="InterPro" id="IPR002048">
    <property type="entry name" value="EF_hand_dom"/>
</dbReference>
<protein>
    <submittedName>
        <fullName evidence="4">11984_t:CDS:1</fullName>
    </submittedName>
</protein>
<sequence length="248" mass="28507">NYNELLGILAPIEIKNLKEEGVNRKLAELNKKVERFLKIYDNDGNREIDIEELVRKREELSDDLSEKVLQKNNPLLTPDPSDASILTLNIEVAISGEDIQKNQIKQQIKELFTQNQIKPEELEPKKKITISKIQSIINSIKELEKAIINHRENNQQESQANIKRTVEDDNQANNNRGDNGTSHVTKEEGEITPSASSFRFTNLTKRRKSATYSKENETYKLQNHEQDNQNIATSSSSEYNYVIQMSPK</sequence>
<reference evidence="4" key="1">
    <citation type="submission" date="2021-06" db="EMBL/GenBank/DDBJ databases">
        <authorList>
            <person name="Kallberg Y."/>
            <person name="Tangrot J."/>
            <person name="Rosling A."/>
        </authorList>
    </citation>
    <scope>NUCLEOTIDE SEQUENCE</scope>
    <source>
        <strain evidence="4">AZ414A</strain>
    </source>
</reference>
<evidence type="ECO:0000256" key="1">
    <source>
        <dbReference type="SAM" id="Coils"/>
    </source>
</evidence>
<dbReference type="InterPro" id="IPR018247">
    <property type="entry name" value="EF_Hand_1_Ca_BS"/>
</dbReference>
<feature type="coiled-coil region" evidence="1">
    <location>
        <begin position="133"/>
        <end position="160"/>
    </location>
</feature>
<feature type="domain" description="EF-hand" evidence="3">
    <location>
        <begin position="28"/>
        <end position="63"/>
    </location>
</feature>
<dbReference type="PROSITE" id="PS00018">
    <property type="entry name" value="EF_HAND_1"/>
    <property type="match status" value="1"/>
</dbReference>
<dbReference type="AlphaFoldDB" id="A0A9N9GVG4"/>
<proteinExistence type="predicted"/>
<feature type="region of interest" description="Disordered" evidence="2">
    <location>
        <begin position="165"/>
        <end position="248"/>
    </location>
</feature>